<evidence type="ECO:0000313" key="2">
    <source>
        <dbReference type="EMBL" id="TRL33757.1"/>
    </source>
</evidence>
<accession>A0A549SW13</accession>
<proteinExistence type="predicted"/>
<dbReference type="AlphaFoldDB" id="A0A549SW13"/>
<organism evidence="2 3">
    <name type="scientific">Methylosinus sporium</name>
    <dbReference type="NCBI Taxonomy" id="428"/>
    <lineage>
        <taxon>Bacteria</taxon>
        <taxon>Pseudomonadati</taxon>
        <taxon>Pseudomonadota</taxon>
        <taxon>Alphaproteobacteria</taxon>
        <taxon>Hyphomicrobiales</taxon>
        <taxon>Methylocystaceae</taxon>
        <taxon>Methylosinus</taxon>
    </lineage>
</organism>
<sequence length="113" mass="12052">MAALLGGVVFECQERQGLTSGSIFQWRVKRAGSGVDRRLYLGLKVLADGSVRLGGAGPPTCYINFVLETARRIRDDLDECIAALEAEERQKAIEATSPEGTETAPAADGEDPA</sequence>
<dbReference type="Proteomes" id="UP000316781">
    <property type="component" value="Unassembled WGS sequence"/>
</dbReference>
<evidence type="ECO:0000313" key="3">
    <source>
        <dbReference type="Proteomes" id="UP000316781"/>
    </source>
</evidence>
<dbReference type="EMBL" id="VJMF01000041">
    <property type="protein sequence ID" value="TRL33757.1"/>
    <property type="molecule type" value="Genomic_DNA"/>
</dbReference>
<comment type="caution">
    <text evidence="2">The sequence shown here is derived from an EMBL/GenBank/DDBJ whole genome shotgun (WGS) entry which is preliminary data.</text>
</comment>
<evidence type="ECO:0000256" key="1">
    <source>
        <dbReference type="SAM" id="MobiDB-lite"/>
    </source>
</evidence>
<gene>
    <name evidence="2" type="ORF">FM996_10580</name>
</gene>
<dbReference type="RefSeq" id="WP_142862974.1">
    <property type="nucleotide sequence ID" value="NZ_VJMF01000041.1"/>
</dbReference>
<name>A0A549SW13_METSR</name>
<feature type="region of interest" description="Disordered" evidence="1">
    <location>
        <begin position="91"/>
        <end position="113"/>
    </location>
</feature>
<reference evidence="2 3" key="1">
    <citation type="submission" date="2019-07" db="EMBL/GenBank/DDBJ databases">
        <title>Ln-dependent methylotrophs.</title>
        <authorList>
            <person name="Tani A."/>
        </authorList>
    </citation>
    <scope>NUCLEOTIDE SEQUENCE [LARGE SCALE GENOMIC DNA]</scope>
    <source>
        <strain evidence="2 3">SM89A</strain>
    </source>
</reference>
<protein>
    <submittedName>
        <fullName evidence="2">Uncharacterized protein</fullName>
    </submittedName>
</protein>